<accession>B8B825</accession>
<keyword evidence="2" id="KW-0472">Membrane</keyword>
<feature type="transmembrane region" description="Helical" evidence="2">
    <location>
        <begin position="154"/>
        <end position="173"/>
    </location>
</feature>
<sequence length="238" mass="25481">MTPLPGPLNRIPSNTFMASATRLFLNSVTTISLYAVAAGSSPRLSIPFHTLQACKRQRTSPRGSILRPAARSTSRSATRRTPVPVLGLLDHLLGIGHLADGADDVGDEGPKSAHDASHINSSNKHVWLLGVHMGLVPFSLCTEGTGGPFCPDSVSVSLLLFILILLIVLTCLASSHQVDKDSLVRKQALYILRISLDIFPSSENDAAQQCSRRRSAALPAQDKPNTAMTKREVGSERG</sequence>
<dbReference type="Proteomes" id="UP000007015">
    <property type="component" value="Chromosome 7"/>
</dbReference>
<reference evidence="3 4" key="1">
    <citation type="journal article" date="2005" name="PLoS Biol.">
        <title>The genomes of Oryza sativa: a history of duplications.</title>
        <authorList>
            <person name="Yu J."/>
            <person name="Wang J."/>
            <person name="Lin W."/>
            <person name="Li S."/>
            <person name="Li H."/>
            <person name="Zhou J."/>
            <person name="Ni P."/>
            <person name="Dong W."/>
            <person name="Hu S."/>
            <person name="Zeng C."/>
            <person name="Zhang J."/>
            <person name="Zhang Y."/>
            <person name="Li R."/>
            <person name="Xu Z."/>
            <person name="Li S."/>
            <person name="Li X."/>
            <person name="Zheng H."/>
            <person name="Cong L."/>
            <person name="Lin L."/>
            <person name="Yin J."/>
            <person name="Geng J."/>
            <person name="Li G."/>
            <person name="Shi J."/>
            <person name="Liu J."/>
            <person name="Lv H."/>
            <person name="Li J."/>
            <person name="Wang J."/>
            <person name="Deng Y."/>
            <person name="Ran L."/>
            <person name="Shi X."/>
            <person name="Wang X."/>
            <person name="Wu Q."/>
            <person name="Li C."/>
            <person name="Ren X."/>
            <person name="Wang J."/>
            <person name="Wang X."/>
            <person name="Li D."/>
            <person name="Liu D."/>
            <person name="Zhang X."/>
            <person name="Ji Z."/>
            <person name="Zhao W."/>
            <person name="Sun Y."/>
            <person name="Zhang Z."/>
            <person name="Bao J."/>
            <person name="Han Y."/>
            <person name="Dong L."/>
            <person name="Ji J."/>
            <person name="Chen P."/>
            <person name="Wu S."/>
            <person name="Liu J."/>
            <person name="Xiao Y."/>
            <person name="Bu D."/>
            <person name="Tan J."/>
            <person name="Yang L."/>
            <person name="Ye C."/>
            <person name="Zhang J."/>
            <person name="Xu J."/>
            <person name="Zhou Y."/>
            <person name="Yu Y."/>
            <person name="Zhang B."/>
            <person name="Zhuang S."/>
            <person name="Wei H."/>
            <person name="Liu B."/>
            <person name="Lei M."/>
            <person name="Yu H."/>
            <person name="Li Y."/>
            <person name="Xu H."/>
            <person name="Wei S."/>
            <person name="He X."/>
            <person name="Fang L."/>
            <person name="Zhang Z."/>
            <person name="Zhang Y."/>
            <person name="Huang X."/>
            <person name="Su Z."/>
            <person name="Tong W."/>
            <person name="Li J."/>
            <person name="Tong Z."/>
            <person name="Li S."/>
            <person name="Ye J."/>
            <person name="Wang L."/>
            <person name="Fang L."/>
            <person name="Lei T."/>
            <person name="Chen C."/>
            <person name="Chen H."/>
            <person name="Xu Z."/>
            <person name="Li H."/>
            <person name="Huang H."/>
            <person name="Zhang F."/>
            <person name="Xu H."/>
            <person name="Li N."/>
            <person name="Zhao C."/>
            <person name="Li S."/>
            <person name="Dong L."/>
            <person name="Huang Y."/>
            <person name="Li L."/>
            <person name="Xi Y."/>
            <person name="Qi Q."/>
            <person name="Li W."/>
            <person name="Zhang B."/>
            <person name="Hu W."/>
            <person name="Zhang Y."/>
            <person name="Tian X."/>
            <person name="Jiao Y."/>
            <person name="Liang X."/>
            <person name="Jin J."/>
            <person name="Gao L."/>
            <person name="Zheng W."/>
            <person name="Hao B."/>
            <person name="Liu S."/>
            <person name="Wang W."/>
            <person name="Yuan L."/>
            <person name="Cao M."/>
            <person name="McDermott J."/>
            <person name="Samudrala R."/>
            <person name="Wang J."/>
            <person name="Wong G.K."/>
            <person name="Yang H."/>
        </authorList>
    </citation>
    <scope>NUCLEOTIDE SEQUENCE [LARGE SCALE GENOMIC DNA]</scope>
    <source>
        <strain evidence="4">cv. 93-11</strain>
    </source>
</reference>
<dbReference type="EMBL" id="CM000132">
    <property type="protein sequence ID" value="EEC82380.1"/>
    <property type="molecule type" value="Genomic_DNA"/>
</dbReference>
<evidence type="ECO:0000256" key="1">
    <source>
        <dbReference type="SAM" id="MobiDB-lite"/>
    </source>
</evidence>
<dbReference type="Gramene" id="BGIOSGA023974-TA">
    <property type="protein sequence ID" value="BGIOSGA023974-PA"/>
    <property type="gene ID" value="BGIOSGA023974"/>
</dbReference>
<dbReference type="HOGENOM" id="CLU_1167518_0_0_1"/>
<gene>
    <name evidence="3" type="ORF">OsI_26719</name>
</gene>
<keyword evidence="4" id="KW-1185">Reference proteome</keyword>
<name>B8B825_ORYSI</name>
<keyword evidence="2" id="KW-1133">Transmembrane helix</keyword>
<evidence type="ECO:0000313" key="3">
    <source>
        <dbReference type="EMBL" id="EEC82380.1"/>
    </source>
</evidence>
<feature type="compositionally biased region" description="Low complexity" evidence="1">
    <location>
        <begin position="67"/>
        <end position="79"/>
    </location>
</feature>
<dbReference type="AlphaFoldDB" id="B8B825"/>
<feature type="compositionally biased region" description="Basic and acidic residues" evidence="1">
    <location>
        <begin position="229"/>
        <end position="238"/>
    </location>
</feature>
<feature type="region of interest" description="Disordered" evidence="1">
    <location>
        <begin position="207"/>
        <end position="238"/>
    </location>
</feature>
<evidence type="ECO:0000313" key="4">
    <source>
        <dbReference type="Proteomes" id="UP000007015"/>
    </source>
</evidence>
<dbReference type="STRING" id="39946.B8B825"/>
<organism evidence="3 4">
    <name type="scientific">Oryza sativa subsp. indica</name>
    <name type="common">Rice</name>
    <dbReference type="NCBI Taxonomy" id="39946"/>
    <lineage>
        <taxon>Eukaryota</taxon>
        <taxon>Viridiplantae</taxon>
        <taxon>Streptophyta</taxon>
        <taxon>Embryophyta</taxon>
        <taxon>Tracheophyta</taxon>
        <taxon>Spermatophyta</taxon>
        <taxon>Magnoliopsida</taxon>
        <taxon>Liliopsida</taxon>
        <taxon>Poales</taxon>
        <taxon>Poaceae</taxon>
        <taxon>BOP clade</taxon>
        <taxon>Oryzoideae</taxon>
        <taxon>Oryzeae</taxon>
        <taxon>Oryzinae</taxon>
        <taxon>Oryza</taxon>
        <taxon>Oryza sativa</taxon>
    </lineage>
</organism>
<feature type="region of interest" description="Disordered" evidence="1">
    <location>
        <begin position="57"/>
        <end position="79"/>
    </location>
</feature>
<evidence type="ECO:0000256" key="2">
    <source>
        <dbReference type="SAM" id="Phobius"/>
    </source>
</evidence>
<protein>
    <submittedName>
        <fullName evidence="3">Uncharacterized protein</fullName>
    </submittedName>
</protein>
<proteinExistence type="predicted"/>
<keyword evidence="2" id="KW-0812">Transmembrane</keyword>